<protein>
    <recommendedName>
        <fullName evidence="2">histidine kinase</fullName>
        <ecNumber evidence="2">2.7.13.3</ecNumber>
    </recommendedName>
</protein>
<evidence type="ECO:0000259" key="10">
    <source>
        <dbReference type="PROSITE" id="PS50110"/>
    </source>
</evidence>
<dbReference type="Gene3D" id="3.30.450.260">
    <property type="entry name" value="Haem NO binding associated domain"/>
    <property type="match status" value="1"/>
</dbReference>
<keyword evidence="12" id="KW-1185">Reference proteome</keyword>
<keyword evidence="6" id="KW-0067">ATP-binding</keyword>
<dbReference type="InterPro" id="IPR003594">
    <property type="entry name" value="HATPase_dom"/>
</dbReference>
<evidence type="ECO:0000259" key="9">
    <source>
        <dbReference type="PROSITE" id="PS50109"/>
    </source>
</evidence>
<evidence type="ECO:0000313" key="11">
    <source>
        <dbReference type="EMBL" id="MBB3943400.1"/>
    </source>
</evidence>
<dbReference type="InterPro" id="IPR005467">
    <property type="entry name" value="His_kinase_dom"/>
</dbReference>
<evidence type="ECO:0000256" key="6">
    <source>
        <dbReference type="ARBA" id="ARBA00022840"/>
    </source>
</evidence>
<dbReference type="InterPro" id="IPR036097">
    <property type="entry name" value="HisK_dim/P_sf"/>
</dbReference>
<evidence type="ECO:0000256" key="5">
    <source>
        <dbReference type="ARBA" id="ARBA00022777"/>
    </source>
</evidence>
<dbReference type="PANTHER" id="PTHR43065">
    <property type="entry name" value="SENSOR HISTIDINE KINASE"/>
    <property type="match status" value="1"/>
</dbReference>
<dbReference type="InterPro" id="IPR001789">
    <property type="entry name" value="Sig_transdc_resp-reg_receiver"/>
</dbReference>
<dbReference type="Gene3D" id="3.40.50.2300">
    <property type="match status" value="1"/>
</dbReference>
<dbReference type="SUPFAM" id="SSF55874">
    <property type="entry name" value="ATPase domain of HSP90 chaperone/DNA topoisomerase II/histidine kinase"/>
    <property type="match status" value="1"/>
</dbReference>
<comment type="catalytic activity">
    <reaction evidence="1">
        <text>ATP + protein L-histidine = ADP + protein N-phospho-L-histidine.</text>
        <dbReference type="EC" id="2.7.13.3"/>
    </reaction>
</comment>
<dbReference type="Gene3D" id="3.30.565.10">
    <property type="entry name" value="Histidine kinase-like ATPase, C-terminal domain"/>
    <property type="match status" value="1"/>
</dbReference>
<organism evidence="11 12">
    <name type="scientific">Sphingorhabdus rigui</name>
    <dbReference type="NCBI Taxonomy" id="1282858"/>
    <lineage>
        <taxon>Bacteria</taxon>
        <taxon>Pseudomonadati</taxon>
        <taxon>Pseudomonadota</taxon>
        <taxon>Alphaproteobacteria</taxon>
        <taxon>Sphingomonadales</taxon>
        <taxon>Sphingomonadaceae</taxon>
        <taxon>Sphingorhabdus</taxon>
    </lineage>
</organism>
<evidence type="ECO:0000256" key="2">
    <source>
        <dbReference type="ARBA" id="ARBA00012438"/>
    </source>
</evidence>
<gene>
    <name evidence="11" type="ORF">GGR91_001658</name>
</gene>
<dbReference type="RefSeq" id="WP_183941721.1">
    <property type="nucleotide sequence ID" value="NZ_BAABBG010000005.1"/>
</dbReference>
<dbReference type="InterPro" id="IPR042463">
    <property type="entry name" value="HNOB_dom_associated_sf"/>
</dbReference>
<dbReference type="EMBL" id="JACIEA010000002">
    <property type="protein sequence ID" value="MBB3943400.1"/>
    <property type="molecule type" value="Genomic_DNA"/>
</dbReference>
<name>A0A840B3B2_9SPHN</name>
<accession>A0A840B3B2</accession>
<dbReference type="SUPFAM" id="SSF47384">
    <property type="entry name" value="Homodimeric domain of signal transducing histidine kinase"/>
    <property type="match status" value="1"/>
</dbReference>
<feature type="domain" description="Histidine kinase" evidence="9">
    <location>
        <begin position="166"/>
        <end position="387"/>
    </location>
</feature>
<evidence type="ECO:0000256" key="4">
    <source>
        <dbReference type="ARBA" id="ARBA00022741"/>
    </source>
</evidence>
<dbReference type="InterPro" id="IPR036890">
    <property type="entry name" value="HATPase_C_sf"/>
</dbReference>
<dbReference type="AlphaFoldDB" id="A0A840B3B2"/>
<dbReference type="EC" id="2.7.13.3" evidence="2"/>
<dbReference type="Proteomes" id="UP000581447">
    <property type="component" value="Unassembled WGS sequence"/>
</dbReference>
<evidence type="ECO:0000256" key="1">
    <source>
        <dbReference type="ARBA" id="ARBA00000085"/>
    </source>
</evidence>
<dbReference type="InterPro" id="IPR004358">
    <property type="entry name" value="Sig_transdc_His_kin-like_C"/>
</dbReference>
<keyword evidence="8" id="KW-0597">Phosphoprotein</keyword>
<dbReference type="PROSITE" id="PS50109">
    <property type="entry name" value="HIS_KIN"/>
    <property type="match status" value="1"/>
</dbReference>
<feature type="modified residue" description="4-aspartylphosphate" evidence="8">
    <location>
        <position position="460"/>
    </location>
</feature>
<dbReference type="SMART" id="SM00387">
    <property type="entry name" value="HATPase_c"/>
    <property type="match status" value="1"/>
</dbReference>
<comment type="caution">
    <text evidence="11">The sequence shown here is derived from an EMBL/GenBank/DDBJ whole genome shotgun (WGS) entry which is preliminary data.</text>
</comment>
<evidence type="ECO:0000256" key="7">
    <source>
        <dbReference type="ARBA" id="ARBA00023012"/>
    </source>
</evidence>
<dbReference type="PRINTS" id="PR00344">
    <property type="entry name" value="BCTRLSENSOR"/>
</dbReference>
<dbReference type="Pfam" id="PF00072">
    <property type="entry name" value="Response_reg"/>
    <property type="match status" value="1"/>
</dbReference>
<dbReference type="SUPFAM" id="SSF52172">
    <property type="entry name" value="CheY-like"/>
    <property type="match status" value="1"/>
</dbReference>
<dbReference type="Pfam" id="PF02518">
    <property type="entry name" value="HATPase_c"/>
    <property type="match status" value="1"/>
</dbReference>
<keyword evidence="7" id="KW-0902">Two-component regulatory system</keyword>
<dbReference type="GO" id="GO:0005524">
    <property type="term" value="F:ATP binding"/>
    <property type="evidence" value="ECO:0007669"/>
    <property type="project" value="UniProtKB-KW"/>
</dbReference>
<dbReference type="PANTHER" id="PTHR43065:SF46">
    <property type="entry name" value="C4-DICARBOXYLATE TRANSPORT SENSOR PROTEIN DCTB"/>
    <property type="match status" value="1"/>
</dbReference>
<proteinExistence type="predicted"/>
<evidence type="ECO:0000313" key="12">
    <source>
        <dbReference type="Proteomes" id="UP000581447"/>
    </source>
</evidence>
<keyword evidence="4" id="KW-0547">Nucleotide-binding</keyword>
<dbReference type="PROSITE" id="PS50110">
    <property type="entry name" value="RESPONSE_REGULATORY"/>
    <property type="match status" value="1"/>
</dbReference>
<evidence type="ECO:0000256" key="8">
    <source>
        <dbReference type="PROSITE-ProRule" id="PRU00169"/>
    </source>
</evidence>
<evidence type="ECO:0000256" key="3">
    <source>
        <dbReference type="ARBA" id="ARBA00022679"/>
    </source>
</evidence>
<dbReference type="Gene3D" id="1.10.287.130">
    <property type="match status" value="1"/>
</dbReference>
<feature type="domain" description="Response regulatory" evidence="10">
    <location>
        <begin position="411"/>
        <end position="521"/>
    </location>
</feature>
<reference evidence="11 12" key="1">
    <citation type="submission" date="2020-08" db="EMBL/GenBank/DDBJ databases">
        <title>Genomic Encyclopedia of Type Strains, Phase IV (KMG-IV): sequencing the most valuable type-strain genomes for metagenomic binning, comparative biology and taxonomic classification.</title>
        <authorList>
            <person name="Goeker M."/>
        </authorList>
    </citation>
    <scope>NUCLEOTIDE SEQUENCE [LARGE SCALE GENOMIC DNA]</scope>
    <source>
        <strain evidence="11 12">DSM 29050</strain>
    </source>
</reference>
<keyword evidence="5 11" id="KW-0418">Kinase</keyword>
<dbReference type="SMART" id="SM00448">
    <property type="entry name" value="REC"/>
    <property type="match status" value="1"/>
</dbReference>
<sequence length="521" mass="56362">MFVQLTDAQLGKLFPAYLLLDKNFRLAGSGPSIRKLLPGLQIGHAFDDYFDVISNDVATVCDIQERPDHPIEIASKCGNLRLHGLAGQQPDGYFLALRHVTTSQYLASQQLELTDFGYADPEIQAIMLIAVQRAMLEEAQDTALELAYERQRYSALLERTSRVSGYLAHDFNNLLSIISLNTERLARAPSADGKIANLTQIIGDTAARGSEISQSLMALSHQSSETLSALSIDDIITENSAFLKTVVGSKVGLSMTLHSGSCKAVLSYNGLLNCIINLLINAREAMPDGGHISVATTVRDGLANKTDDPPESSPCKYIAIEIADTGSGMNEALLSRAFEPLFSSKPNGTGLGLASVREYAVEMGGDVWLESTPGEGTRVFLHFPIALDAMMCPDDPSVEDASVDAVPNERSILLVEDEPYALEALVEMLEMEGYFVTPCLSAAQALEALAKRSYRLLLSDIVMPQQDGAELASKACIAQPGIRVILMSGYVPETAALQPGWMFMRKPLASSELLGLIDKLM</sequence>
<dbReference type="GO" id="GO:0000155">
    <property type="term" value="F:phosphorelay sensor kinase activity"/>
    <property type="evidence" value="ECO:0007669"/>
    <property type="project" value="InterPro"/>
</dbReference>
<keyword evidence="3" id="KW-0808">Transferase</keyword>
<dbReference type="InterPro" id="IPR011006">
    <property type="entry name" value="CheY-like_superfamily"/>
</dbReference>